<accession>A0A553ZQN5</accession>
<feature type="region of interest" description="Disordered" evidence="1">
    <location>
        <begin position="72"/>
        <end position="106"/>
    </location>
</feature>
<evidence type="ECO:0008006" key="5">
    <source>
        <dbReference type="Google" id="ProtNLM"/>
    </source>
</evidence>
<evidence type="ECO:0000256" key="2">
    <source>
        <dbReference type="SAM" id="Phobius"/>
    </source>
</evidence>
<feature type="transmembrane region" description="Helical" evidence="2">
    <location>
        <begin position="47"/>
        <end position="69"/>
    </location>
</feature>
<feature type="compositionally biased region" description="Basic residues" evidence="1">
    <location>
        <begin position="92"/>
        <end position="106"/>
    </location>
</feature>
<protein>
    <recommendedName>
        <fullName evidence="5">Lipopolysaccharide assembly protein A domain-containing protein</fullName>
    </recommendedName>
</protein>
<keyword evidence="2" id="KW-1133">Transmembrane helix</keyword>
<dbReference type="RefSeq" id="WP_143940308.1">
    <property type="nucleotide sequence ID" value="NZ_VKLS01000013.1"/>
</dbReference>
<keyword evidence="2" id="KW-0472">Membrane</keyword>
<keyword evidence="2" id="KW-0812">Transmembrane</keyword>
<name>A0A553ZQN5_9ACTN</name>
<gene>
    <name evidence="3" type="ORF">FNZ23_02590</name>
</gene>
<proteinExistence type="predicted"/>
<sequence>MFVILGLVLLIAAVVVGVAAVVGNVGAGHELLMAFKVFGYHLTGSAGALFLFGLIVGGVAVLGLGLLVAGAGRSSRRARTEHHDRPAAPGEHRHRRHPFGHRTAPH</sequence>
<organism evidence="3 4">
    <name type="scientific">Streptomyces benahoarensis</name>
    <dbReference type="NCBI Taxonomy" id="2595054"/>
    <lineage>
        <taxon>Bacteria</taxon>
        <taxon>Bacillati</taxon>
        <taxon>Actinomycetota</taxon>
        <taxon>Actinomycetes</taxon>
        <taxon>Kitasatosporales</taxon>
        <taxon>Streptomycetaceae</taxon>
        <taxon>Streptomyces</taxon>
    </lineage>
</organism>
<dbReference type="Proteomes" id="UP000320888">
    <property type="component" value="Unassembled WGS sequence"/>
</dbReference>
<evidence type="ECO:0000313" key="3">
    <source>
        <dbReference type="EMBL" id="TSB43733.1"/>
    </source>
</evidence>
<reference evidence="3 4" key="1">
    <citation type="submission" date="2019-07" db="EMBL/GenBank/DDBJ databases">
        <title>Draft genome for Streptomyces benahoarensis MZ03-48.</title>
        <authorList>
            <person name="Gonzalez-Pimentel J.L."/>
        </authorList>
    </citation>
    <scope>NUCLEOTIDE SEQUENCE [LARGE SCALE GENOMIC DNA]</scope>
    <source>
        <strain evidence="3 4">MZ03-48</strain>
    </source>
</reference>
<evidence type="ECO:0000256" key="1">
    <source>
        <dbReference type="SAM" id="MobiDB-lite"/>
    </source>
</evidence>
<dbReference type="AlphaFoldDB" id="A0A553ZQN5"/>
<evidence type="ECO:0000313" key="4">
    <source>
        <dbReference type="Proteomes" id="UP000320888"/>
    </source>
</evidence>
<comment type="caution">
    <text evidence="3">The sequence shown here is derived from an EMBL/GenBank/DDBJ whole genome shotgun (WGS) entry which is preliminary data.</text>
</comment>
<dbReference type="EMBL" id="VKLS01000013">
    <property type="protein sequence ID" value="TSB43733.1"/>
    <property type="molecule type" value="Genomic_DNA"/>
</dbReference>
<keyword evidence="4" id="KW-1185">Reference proteome</keyword>